<dbReference type="EMBL" id="CP163445">
    <property type="protein sequence ID" value="XDQ77528.1"/>
    <property type="molecule type" value="Genomic_DNA"/>
</dbReference>
<dbReference type="PANTHER" id="PTHR35526">
    <property type="entry name" value="ANTI-SIGMA-F FACTOR RSBW-RELATED"/>
    <property type="match status" value="1"/>
</dbReference>
<dbReference type="GO" id="GO:0005524">
    <property type="term" value="F:ATP binding"/>
    <property type="evidence" value="ECO:0007669"/>
    <property type="project" value="UniProtKB-KW"/>
</dbReference>
<dbReference type="AlphaFoldDB" id="A0AB39TFG2"/>
<proteinExistence type="predicted"/>
<dbReference type="Gene3D" id="3.30.565.10">
    <property type="entry name" value="Histidine kinase-like ATPase, C-terminal domain"/>
    <property type="match status" value="1"/>
</dbReference>
<feature type="region of interest" description="Disordered" evidence="2">
    <location>
        <begin position="1"/>
        <end position="27"/>
    </location>
</feature>
<sequence>MTMSRGALDGDPHQTGPVLPAGGQRRRLPLAGLPKPVALARAHAARAFADWCEPFLRPGTGEGIAEDVVLVVAELVGNAMLHGGGPRELVLDLTPGRLRIEVSDRTADLPALREPHHPALPGGHGLFIVQRIADRWGAEPNGPGKTVWAEFDAARLRDGMAGQAG</sequence>
<dbReference type="GO" id="GO:0004674">
    <property type="term" value="F:protein serine/threonine kinase activity"/>
    <property type="evidence" value="ECO:0007669"/>
    <property type="project" value="UniProtKB-KW"/>
</dbReference>
<gene>
    <name evidence="4" type="ORF">AB2U05_03030</name>
</gene>
<dbReference type="PANTHER" id="PTHR35526:SF3">
    <property type="entry name" value="ANTI-SIGMA-F FACTOR RSBW"/>
    <property type="match status" value="1"/>
</dbReference>
<evidence type="ECO:0000256" key="1">
    <source>
        <dbReference type="ARBA" id="ARBA00022527"/>
    </source>
</evidence>
<evidence type="ECO:0000259" key="3">
    <source>
        <dbReference type="Pfam" id="PF13581"/>
    </source>
</evidence>
<keyword evidence="1" id="KW-0723">Serine/threonine-protein kinase</keyword>
<dbReference type="InterPro" id="IPR003594">
    <property type="entry name" value="HATPase_dom"/>
</dbReference>
<keyword evidence="4" id="KW-0067">ATP-binding</keyword>
<reference evidence="4" key="1">
    <citation type="submission" date="2024-07" db="EMBL/GenBank/DDBJ databases">
        <authorList>
            <person name="Yu S.T."/>
        </authorList>
    </citation>
    <scope>NUCLEOTIDE SEQUENCE</scope>
    <source>
        <strain evidence="4">Y1</strain>
    </source>
</reference>
<feature type="domain" description="Histidine kinase/HSP90-like ATPase" evidence="3">
    <location>
        <begin position="44"/>
        <end position="149"/>
    </location>
</feature>
<keyword evidence="1" id="KW-0418">Kinase</keyword>
<protein>
    <submittedName>
        <fullName evidence="4">ATP-binding protein</fullName>
    </submittedName>
</protein>
<organism evidence="4">
    <name type="scientific">Streptomyces sp. Y1</name>
    <dbReference type="NCBI Taxonomy" id="3238634"/>
    <lineage>
        <taxon>Bacteria</taxon>
        <taxon>Bacillati</taxon>
        <taxon>Actinomycetota</taxon>
        <taxon>Actinomycetes</taxon>
        <taxon>Kitasatosporales</taxon>
        <taxon>Streptomycetaceae</taxon>
        <taxon>Streptomyces</taxon>
    </lineage>
</organism>
<keyword evidence="4" id="KW-0547">Nucleotide-binding</keyword>
<dbReference type="InterPro" id="IPR036890">
    <property type="entry name" value="HATPase_C_sf"/>
</dbReference>
<dbReference type="SUPFAM" id="SSF55874">
    <property type="entry name" value="ATPase domain of HSP90 chaperone/DNA topoisomerase II/histidine kinase"/>
    <property type="match status" value="1"/>
</dbReference>
<evidence type="ECO:0000256" key="2">
    <source>
        <dbReference type="SAM" id="MobiDB-lite"/>
    </source>
</evidence>
<dbReference type="InterPro" id="IPR050267">
    <property type="entry name" value="Anti-sigma-factor_SerPK"/>
</dbReference>
<accession>A0AB39TFG2</accession>
<name>A0AB39TFG2_9ACTN</name>
<keyword evidence="1" id="KW-0808">Transferase</keyword>
<dbReference type="RefSeq" id="WP_369182330.1">
    <property type="nucleotide sequence ID" value="NZ_CP163445.1"/>
</dbReference>
<evidence type="ECO:0000313" key="4">
    <source>
        <dbReference type="EMBL" id="XDQ77528.1"/>
    </source>
</evidence>
<dbReference type="CDD" id="cd16936">
    <property type="entry name" value="HATPase_RsbW-like"/>
    <property type="match status" value="1"/>
</dbReference>
<dbReference type="Pfam" id="PF13581">
    <property type="entry name" value="HATPase_c_2"/>
    <property type="match status" value="1"/>
</dbReference>